<feature type="compositionally biased region" description="Low complexity" evidence="4">
    <location>
        <begin position="665"/>
        <end position="703"/>
    </location>
</feature>
<dbReference type="FunFam" id="1.10.10.10:FF:000352">
    <property type="entry name" value="Forkhead box Q2"/>
    <property type="match status" value="1"/>
</dbReference>
<evidence type="ECO:0000256" key="3">
    <source>
        <dbReference type="PROSITE-ProRule" id="PRU00089"/>
    </source>
</evidence>
<dbReference type="InterPro" id="IPR030456">
    <property type="entry name" value="TF_fork_head_CS_2"/>
</dbReference>
<protein>
    <submittedName>
        <fullName evidence="6">Forkhead box Q2-like protein</fullName>
    </submittedName>
</protein>
<gene>
    <name evidence="6" type="ORF">ElyMa_006022700</name>
</gene>
<feature type="region of interest" description="Disordered" evidence="4">
    <location>
        <begin position="665"/>
        <end position="745"/>
    </location>
</feature>
<dbReference type="GO" id="GO:0000981">
    <property type="term" value="F:DNA-binding transcription factor activity, RNA polymerase II-specific"/>
    <property type="evidence" value="ECO:0007669"/>
    <property type="project" value="TreeGrafter"/>
</dbReference>
<reference evidence="6 7" key="1">
    <citation type="journal article" date="2021" name="Elife">
        <title>Chloroplast acquisition without the gene transfer in kleptoplastic sea slugs, Plakobranchus ocellatus.</title>
        <authorList>
            <person name="Maeda T."/>
            <person name="Takahashi S."/>
            <person name="Yoshida T."/>
            <person name="Shimamura S."/>
            <person name="Takaki Y."/>
            <person name="Nagai Y."/>
            <person name="Toyoda A."/>
            <person name="Suzuki Y."/>
            <person name="Arimoto A."/>
            <person name="Ishii H."/>
            <person name="Satoh N."/>
            <person name="Nishiyama T."/>
            <person name="Hasebe M."/>
            <person name="Maruyama T."/>
            <person name="Minagawa J."/>
            <person name="Obokata J."/>
            <person name="Shigenobu S."/>
        </authorList>
    </citation>
    <scope>NUCLEOTIDE SEQUENCE [LARGE SCALE GENOMIC DNA]</scope>
</reference>
<keyword evidence="7" id="KW-1185">Reference proteome</keyword>
<keyword evidence="2 3" id="KW-0539">Nucleus</keyword>
<evidence type="ECO:0000256" key="2">
    <source>
        <dbReference type="ARBA" id="ARBA00023242"/>
    </source>
</evidence>
<dbReference type="InterPro" id="IPR050211">
    <property type="entry name" value="FOX_domain-containing"/>
</dbReference>
<evidence type="ECO:0000313" key="7">
    <source>
        <dbReference type="Proteomes" id="UP000762676"/>
    </source>
</evidence>
<dbReference type="PANTHER" id="PTHR11829">
    <property type="entry name" value="FORKHEAD BOX PROTEIN"/>
    <property type="match status" value="1"/>
</dbReference>
<evidence type="ECO:0000313" key="6">
    <source>
        <dbReference type="EMBL" id="GFR85232.1"/>
    </source>
</evidence>
<feature type="region of interest" description="Disordered" evidence="4">
    <location>
        <begin position="334"/>
        <end position="370"/>
    </location>
</feature>
<dbReference type="InterPro" id="IPR047519">
    <property type="entry name" value="FH_FOXQ2-like"/>
</dbReference>
<dbReference type="InterPro" id="IPR036390">
    <property type="entry name" value="WH_DNA-bd_sf"/>
</dbReference>
<dbReference type="InterPro" id="IPR036388">
    <property type="entry name" value="WH-like_DNA-bd_sf"/>
</dbReference>
<sequence length="745" mass="81467">MCAPSQSAMLPYNLKIPSPYFPFGPSSGGINQAHLSALDFQRSQLNDYNVRVQLGLRNYQNSLGLSPFHSYITDPYSQAFFYKHDPRARFVQEEPKPSHSYIGLIAMAILSSKEKKLVLSDIYQWILDNYPYFRSRGPGWRNSIRHNLSLNDCFIKSGRSANGKGHYWAVHPANVEDFERGDFRRRRAQRKVRRHMGLSVPDDDDSPSPSPTQPWPLGVDADRQVLEPARSHVEDHKPLDIHNPQVEGLMLSHTTPVFLPGLRKPSKRRLFDMASLLAPDDDDENDAIGMKMQREDTSEALKATAKQSCYDSRCLSPNGNQDCRSPCSRSGVYCPSDEDDNDDDNEEIEVASRPSSPIIDLKETNNSGENIQMSGRLSVNIEDNTVQNLSSSLHKEPGHISNGALDLSSPSSVELEGRSPYTSRTDPSSNMVRSSLVAPSSSSDPLVTSESSQTMSSPVGNTKPQPDLSQRFDSPEEGILRDANVLTNGGACEDRPNISFMPPTPRMEFDISKLNSESMHYFRMQLQGGNRRAMDIRGLGMGTEPRFDLKLGLSDMPATFPGVDFKNHPDFVRHNPTSPVERHQMASPEAFRLASMGVRWTPPGLLRGSLPARDNLGMFSALGARPTSVYSPFQAVSFPLQPQRGMPALNHLRCNLPSNLLPMVPAAASTTSPSSSSSPSSLTQATASSGEAPALSSASPPLLTSHGSTSPVANVPSNSSGDCTSVGGDNNNSTSNSTSQISTCS</sequence>
<dbReference type="Gene3D" id="1.10.10.10">
    <property type="entry name" value="Winged helix-like DNA-binding domain superfamily/Winged helix DNA-binding domain"/>
    <property type="match status" value="1"/>
</dbReference>
<accession>A0AAV4GIG5</accession>
<feature type="domain" description="Fork-head" evidence="5">
    <location>
        <begin position="96"/>
        <end position="188"/>
    </location>
</feature>
<feature type="compositionally biased region" description="Polar residues" evidence="4">
    <location>
        <begin position="705"/>
        <end position="729"/>
    </location>
</feature>
<evidence type="ECO:0000259" key="5">
    <source>
        <dbReference type="PROSITE" id="PS50039"/>
    </source>
</evidence>
<organism evidence="6 7">
    <name type="scientific">Elysia marginata</name>
    <dbReference type="NCBI Taxonomy" id="1093978"/>
    <lineage>
        <taxon>Eukaryota</taxon>
        <taxon>Metazoa</taxon>
        <taxon>Spiralia</taxon>
        <taxon>Lophotrochozoa</taxon>
        <taxon>Mollusca</taxon>
        <taxon>Gastropoda</taxon>
        <taxon>Heterobranchia</taxon>
        <taxon>Euthyneura</taxon>
        <taxon>Panpulmonata</taxon>
        <taxon>Sacoglossa</taxon>
        <taxon>Placobranchoidea</taxon>
        <taxon>Plakobranchidae</taxon>
        <taxon>Elysia</taxon>
    </lineage>
</organism>
<dbReference type="PRINTS" id="PR00053">
    <property type="entry name" value="FORKHEAD"/>
</dbReference>
<dbReference type="InterPro" id="IPR001766">
    <property type="entry name" value="Fork_head_dom"/>
</dbReference>
<feature type="region of interest" description="Disordered" evidence="4">
    <location>
        <begin position="189"/>
        <end position="218"/>
    </location>
</feature>
<feature type="DNA-binding region" description="Fork-head" evidence="3">
    <location>
        <begin position="96"/>
        <end position="188"/>
    </location>
</feature>
<feature type="compositionally biased region" description="Polar residues" evidence="4">
    <location>
        <begin position="448"/>
        <end position="471"/>
    </location>
</feature>
<dbReference type="SMART" id="SM00339">
    <property type="entry name" value="FH"/>
    <property type="match status" value="1"/>
</dbReference>
<dbReference type="SUPFAM" id="SSF46785">
    <property type="entry name" value="Winged helix' DNA-binding domain"/>
    <property type="match status" value="1"/>
</dbReference>
<dbReference type="CDD" id="cd20035">
    <property type="entry name" value="FH_FOXQ2-like"/>
    <property type="match status" value="1"/>
</dbReference>
<comment type="caution">
    <text evidence="6">The sequence shown here is derived from an EMBL/GenBank/DDBJ whole genome shotgun (WGS) entry which is preliminary data.</text>
</comment>
<dbReference type="PANTHER" id="PTHR11829:SF343">
    <property type="entry name" value="FORK-HEAD DOMAIN-CONTAINING PROTEIN"/>
    <property type="match status" value="1"/>
</dbReference>
<feature type="compositionally biased region" description="Low complexity" evidence="4">
    <location>
        <begin position="730"/>
        <end position="739"/>
    </location>
</feature>
<dbReference type="AlphaFoldDB" id="A0AAV4GIG5"/>
<dbReference type="GO" id="GO:0000978">
    <property type="term" value="F:RNA polymerase II cis-regulatory region sequence-specific DNA binding"/>
    <property type="evidence" value="ECO:0007669"/>
    <property type="project" value="TreeGrafter"/>
</dbReference>
<proteinExistence type="predicted"/>
<dbReference type="GO" id="GO:0030154">
    <property type="term" value="P:cell differentiation"/>
    <property type="evidence" value="ECO:0007669"/>
    <property type="project" value="TreeGrafter"/>
</dbReference>
<dbReference type="PROSITE" id="PS50039">
    <property type="entry name" value="FORK_HEAD_3"/>
    <property type="match status" value="1"/>
</dbReference>
<evidence type="ECO:0000256" key="1">
    <source>
        <dbReference type="ARBA" id="ARBA00023125"/>
    </source>
</evidence>
<dbReference type="Pfam" id="PF00250">
    <property type="entry name" value="Forkhead"/>
    <property type="match status" value="1"/>
</dbReference>
<feature type="compositionally biased region" description="Acidic residues" evidence="4">
    <location>
        <begin position="336"/>
        <end position="349"/>
    </location>
</feature>
<comment type="subcellular location">
    <subcellularLocation>
        <location evidence="3">Nucleus</location>
    </subcellularLocation>
</comment>
<dbReference type="GO" id="GO:0005634">
    <property type="term" value="C:nucleus"/>
    <property type="evidence" value="ECO:0007669"/>
    <property type="project" value="UniProtKB-SubCell"/>
</dbReference>
<dbReference type="PROSITE" id="PS00658">
    <property type="entry name" value="FORK_HEAD_2"/>
    <property type="match status" value="1"/>
</dbReference>
<dbReference type="GO" id="GO:0009653">
    <property type="term" value="P:anatomical structure morphogenesis"/>
    <property type="evidence" value="ECO:0007669"/>
    <property type="project" value="TreeGrafter"/>
</dbReference>
<name>A0AAV4GIG5_9GAST</name>
<dbReference type="EMBL" id="BMAT01012074">
    <property type="protein sequence ID" value="GFR85232.1"/>
    <property type="molecule type" value="Genomic_DNA"/>
</dbReference>
<feature type="compositionally biased region" description="Low complexity" evidence="4">
    <location>
        <begin position="434"/>
        <end position="447"/>
    </location>
</feature>
<keyword evidence="1 3" id="KW-0238">DNA-binding</keyword>
<evidence type="ECO:0000256" key="4">
    <source>
        <dbReference type="SAM" id="MobiDB-lite"/>
    </source>
</evidence>
<feature type="compositionally biased region" description="Polar residues" evidence="4">
    <location>
        <begin position="420"/>
        <end position="433"/>
    </location>
</feature>
<dbReference type="Proteomes" id="UP000762676">
    <property type="component" value="Unassembled WGS sequence"/>
</dbReference>
<feature type="region of interest" description="Disordered" evidence="4">
    <location>
        <begin position="392"/>
        <end position="471"/>
    </location>
</feature>